<feature type="domain" description="LysM" evidence="2">
    <location>
        <begin position="35"/>
        <end position="83"/>
    </location>
</feature>
<dbReference type="CDD" id="cd00118">
    <property type="entry name" value="LysM"/>
    <property type="match status" value="1"/>
</dbReference>
<dbReference type="PANTHER" id="PTHR34700">
    <property type="entry name" value="POTASSIUM BINDING PROTEIN KBP"/>
    <property type="match status" value="1"/>
</dbReference>
<dbReference type="Proteomes" id="UP000017842">
    <property type="component" value="Unassembled WGS sequence"/>
</dbReference>
<feature type="chain" id="PRO_5004730889" evidence="1">
    <location>
        <begin position="22"/>
        <end position="382"/>
    </location>
</feature>
<dbReference type="PATRIC" id="fig|1116472.3.peg.2484"/>
<evidence type="ECO:0000313" key="3">
    <source>
        <dbReference type="EMBL" id="ESS71770.1"/>
    </source>
</evidence>
<dbReference type="InterPro" id="IPR018392">
    <property type="entry name" value="LysM"/>
</dbReference>
<dbReference type="PANTHER" id="PTHR34700:SF4">
    <property type="entry name" value="PHAGE-LIKE ELEMENT PBSX PROTEIN XKDP"/>
    <property type="match status" value="1"/>
</dbReference>
<gene>
    <name evidence="3" type="ORF">MGMO_91c00210</name>
</gene>
<dbReference type="SUPFAM" id="SSF54106">
    <property type="entry name" value="LysM domain"/>
    <property type="match status" value="1"/>
</dbReference>
<proteinExistence type="predicted"/>
<keyword evidence="4" id="KW-1185">Reference proteome</keyword>
<sequence length="382" mass="42065">MVFRTLSGLIVALGINASVWAIETAPISINPSHPNQYTVVEGDTLWDISGKFLNHPTQWPQLWSYNAQIKNPHLIYPGDTVYFSIVEGKPRLSFSKDSGAYSRNAPDSGALASDGTCVVSEEDIHNGRTSFAMAQGGKLSPCIRETGIKQAIRLIPTENIAKFLSSPKVVSANELNTAPYVVDFAGEHLMAGSGDKLYVRSLIDPENVSYTIYRAGNVFKRPETGEILGYEAKYVADSTLQQEGDPATVVIDKSVYEIVIGDRLMPKPNEQFTLNYFPRPPEESIKGSILSVLDGVNQIGKFNVVVIDKGTQDGLLPGHELDIYRRGRVTRDTYSVVKNDQVKLPDEIAGTLMVFRPFERVSYALVMKASQAIHVLDKVQTP</sequence>
<dbReference type="OrthoDB" id="9765158at2"/>
<accession>V5BER2</accession>
<evidence type="ECO:0000313" key="4">
    <source>
        <dbReference type="Proteomes" id="UP000017842"/>
    </source>
</evidence>
<evidence type="ECO:0000259" key="2">
    <source>
        <dbReference type="PROSITE" id="PS51782"/>
    </source>
</evidence>
<keyword evidence="1" id="KW-0732">Signal</keyword>
<dbReference type="PROSITE" id="PS51782">
    <property type="entry name" value="LYSM"/>
    <property type="match status" value="1"/>
</dbReference>
<dbReference type="RefSeq" id="WP_023495196.1">
    <property type="nucleotide sequence ID" value="NZ_AYLO01000087.1"/>
</dbReference>
<name>V5BER2_9GAMM</name>
<dbReference type="eggNOG" id="COG1652">
    <property type="taxonomic scope" value="Bacteria"/>
</dbReference>
<dbReference type="STRING" id="1116472.MGMO_91c00210"/>
<comment type="caution">
    <text evidence="3">The sequence shown here is derived from an EMBL/GenBank/DDBJ whole genome shotgun (WGS) entry which is preliminary data.</text>
</comment>
<dbReference type="InterPro" id="IPR052196">
    <property type="entry name" value="Bact_Kbp"/>
</dbReference>
<dbReference type="Pfam" id="PF01476">
    <property type="entry name" value="LysM"/>
    <property type="match status" value="1"/>
</dbReference>
<reference evidence="3 4" key="1">
    <citation type="journal article" date="2013" name="Genome Announc.">
        <title>Draft Genome Sequence of the Methanotrophic Gammaproteobacterium Methyloglobulus morosus DSM 22980 Strain KoM1.</title>
        <authorList>
            <person name="Poehlein A."/>
            <person name="Deutzmann J.S."/>
            <person name="Daniel R."/>
            <person name="Simeonova D.D."/>
        </authorList>
    </citation>
    <scope>NUCLEOTIDE SEQUENCE [LARGE SCALE GENOMIC DNA]</scope>
    <source>
        <strain evidence="3 4">KoM1</strain>
    </source>
</reference>
<dbReference type="AlphaFoldDB" id="V5BER2"/>
<organism evidence="3 4">
    <name type="scientific">Methyloglobulus morosus KoM1</name>
    <dbReference type="NCBI Taxonomy" id="1116472"/>
    <lineage>
        <taxon>Bacteria</taxon>
        <taxon>Pseudomonadati</taxon>
        <taxon>Pseudomonadota</taxon>
        <taxon>Gammaproteobacteria</taxon>
        <taxon>Methylococcales</taxon>
        <taxon>Methylococcaceae</taxon>
        <taxon>Methyloglobulus</taxon>
    </lineage>
</organism>
<dbReference type="Gene3D" id="3.10.350.10">
    <property type="entry name" value="LysM domain"/>
    <property type="match status" value="1"/>
</dbReference>
<dbReference type="InterPro" id="IPR036779">
    <property type="entry name" value="LysM_dom_sf"/>
</dbReference>
<feature type="signal peptide" evidence="1">
    <location>
        <begin position="1"/>
        <end position="21"/>
    </location>
</feature>
<dbReference type="EMBL" id="AYLO01000087">
    <property type="protein sequence ID" value="ESS71770.1"/>
    <property type="molecule type" value="Genomic_DNA"/>
</dbReference>
<protein>
    <submittedName>
        <fullName evidence="3">Peptidoglycan-binding lysin domain-containing protein</fullName>
    </submittedName>
</protein>
<evidence type="ECO:0000256" key="1">
    <source>
        <dbReference type="SAM" id="SignalP"/>
    </source>
</evidence>
<dbReference type="SMART" id="SM00257">
    <property type="entry name" value="LysM"/>
    <property type="match status" value="1"/>
</dbReference>